<accession>A0A2S0MKC7</accession>
<dbReference type="PANTHER" id="PTHR43877">
    <property type="entry name" value="AMINOALKYLPHOSPHONATE N-ACETYLTRANSFERASE-RELATED-RELATED"/>
    <property type="match status" value="1"/>
</dbReference>
<dbReference type="AlphaFoldDB" id="A0A2S0MKC7"/>
<dbReference type="PROSITE" id="PS51186">
    <property type="entry name" value="GNAT"/>
    <property type="match status" value="1"/>
</dbReference>
<evidence type="ECO:0000256" key="1">
    <source>
        <dbReference type="ARBA" id="ARBA00022679"/>
    </source>
</evidence>
<dbReference type="CDD" id="cd04301">
    <property type="entry name" value="NAT_SF"/>
    <property type="match status" value="1"/>
</dbReference>
<keyword evidence="1 4" id="KW-0808">Transferase</keyword>
<dbReference type="GO" id="GO:0016747">
    <property type="term" value="F:acyltransferase activity, transferring groups other than amino-acyl groups"/>
    <property type="evidence" value="ECO:0007669"/>
    <property type="project" value="InterPro"/>
</dbReference>
<evidence type="ECO:0000256" key="2">
    <source>
        <dbReference type="ARBA" id="ARBA00023315"/>
    </source>
</evidence>
<sequence>MDPMGGGEALADDVQARLCDDLAQRPTAASFIAWLGDEPVGLINTFEAYSTFKAKPLLNVHDVAVLSAHRGRGVGQALLAACEALARERGCCKLTLEVLSGNRRALRSYESFGFVPYVLDPAEGNALLMQKWL</sequence>
<dbReference type="OrthoDB" id="9799601at2"/>
<evidence type="ECO:0000259" key="3">
    <source>
        <dbReference type="PROSITE" id="PS51186"/>
    </source>
</evidence>
<dbReference type="EMBL" id="CP027666">
    <property type="protein sequence ID" value="AVO36211.1"/>
    <property type="molecule type" value="Genomic_DNA"/>
</dbReference>
<dbReference type="SUPFAM" id="SSF55729">
    <property type="entry name" value="Acyl-CoA N-acyltransferases (Nat)"/>
    <property type="match status" value="1"/>
</dbReference>
<dbReference type="InterPro" id="IPR016181">
    <property type="entry name" value="Acyl_CoA_acyltransferase"/>
</dbReference>
<proteinExistence type="predicted"/>
<dbReference type="InterPro" id="IPR050832">
    <property type="entry name" value="Bact_Acetyltransf"/>
</dbReference>
<reference evidence="4 5" key="1">
    <citation type="submission" date="2018-03" db="EMBL/GenBank/DDBJ databases">
        <title>Genome sequencing of Ottowia sp.</title>
        <authorList>
            <person name="Kim S.-J."/>
            <person name="Heo J."/>
            <person name="Kwon S.-W."/>
        </authorList>
    </citation>
    <scope>NUCLEOTIDE SEQUENCE [LARGE SCALE GENOMIC DNA]</scope>
    <source>
        <strain evidence="4 5">KADR8-3</strain>
    </source>
</reference>
<dbReference type="Pfam" id="PF00583">
    <property type="entry name" value="Acetyltransf_1"/>
    <property type="match status" value="1"/>
</dbReference>
<keyword evidence="5" id="KW-1185">Reference proteome</keyword>
<protein>
    <submittedName>
        <fullName evidence="4">GNAT family N-acetyltransferase</fullName>
    </submittedName>
</protein>
<dbReference type="Gene3D" id="3.40.630.30">
    <property type="match status" value="1"/>
</dbReference>
<evidence type="ECO:0000313" key="4">
    <source>
        <dbReference type="EMBL" id="AVO36211.1"/>
    </source>
</evidence>
<dbReference type="Proteomes" id="UP000239709">
    <property type="component" value="Chromosome"/>
</dbReference>
<name>A0A2S0MKC7_9BURK</name>
<organism evidence="4 5">
    <name type="scientific">Ottowia oryzae</name>
    <dbReference type="NCBI Taxonomy" id="2109914"/>
    <lineage>
        <taxon>Bacteria</taxon>
        <taxon>Pseudomonadati</taxon>
        <taxon>Pseudomonadota</taxon>
        <taxon>Betaproteobacteria</taxon>
        <taxon>Burkholderiales</taxon>
        <taxon>Comamonadaceae</taxon>
        <taxon>Ottowia</taxon>
    </lineage>
</organism>
<dbReference type="PANTHER" id="PTHR43877:SF2">
    <property type="entry name" value="AMINOALKYLPHOSPHONATE N-ACETYLTRANSFERASE-RELATED"/>
    <property type="match status" value="1"/>
</dbReference>
<gene>
    <name evidence="4" type="ORF">C6570_15730</name>
</gene>
<evidence type="ECO:0000313" key="5">
    <source>
        <dbReference type="Proteomes" id="UP000239709"/>
    </source>
</evidence>
<feature type="domain" description="N-acetyltransferase" evidence="3">
    <location>
        <begin position="1"/>
        <end position="133"/>
    </location>
</feature>
<dbReference type="InterPro" id="IPR000182">
    <property type="entry name" value="GNAT_dom"/>
</dbReference>
<dbReference type="KEGG" id="otk:C6570_15730"/>
<keyword evidence="2" id="KW-0012">Acyltransferase</keyword>